<evidence type="ECO:0000256" key="4">
    <source>
        <dbReference type="ARBA" id="ARBA00023163"/>
    </source>
</evidence>
<organism evidence="7">
    <name type="scientific">Manihot esculenta</name>
    <name type="common">Cassava</name>
    <name type="synonym">Jatropha manihot</name>
    <dbReference type="NCBI Taxonomy" id="3983"/>
    <lineage>
        <taxon>Eukaryota</taxon>
        <taxon>Viridiplantae</taxon>
        <taxon>Streptophyta</taxon>
        <taxon>Embryophyta</taxon>
        <taxon>Tracheophyta</taxon>
        <taxon>Spermatophyta</taxon>
        <taxon>Magnoliopsida</taxon>
        <taxon>eudicotyledons</taxon>
        <taxon>Gunneridae</taxon>
        <taxon>Pentapetalae</taxon>
        <taxon>rosids</taxon>
        <taxon>fabids</taxon>
        <taxon>Malpighiales</taxon>
        <taxon>Euphorbiaceae</taxon>
        <taxon>Crotonoideae</taxon>
        <taxon>Manihoteae</taxon>
        <taxon>Manihot</taxon>
    </lineage>
</organism>
<dbReference type="PANTHER" id="PTHR31221">
    <property type="entry name" value="WRKY TRANSCRIPTION FACTOR PROTEIN 1-RELATED"/>
    <property type="match status" value="1"/>
</dbReference>
<dbReference type="SUPFAM" id="SSF118290">
    <property type="entry name" value="WRKY DNA-binding domain"/>
    <property type="match status" value="1"/>
</dbReference>
<dbReference type="Gene3D" id="2.20.25.80">
    <property type="entry name" value="WRKY domain"/>
    <property type="match status" value="1"/>
</dbReference>
<accession>A0A140H8T6</accession>
<dbReference type="GO" id="GO:0043565">
    <property type="term" value="F:sequence-specific DNA binding"/>
    <property type="evidence" value="ECO:0007669"/>
    <property type="project" value="InterPro"/>
</dbReference>
<evidence type="ECO:0000259" key="6">
    <source>
        <dbReference type="PROSITE" id="PS50811"/>
    </source>
</evidence>
<dbReference type="InterPro" id="IPR003657">
    <property type="entry name" value="WRKY_dom"/>
</dbReference>
<keyword evidence="2" id="KW-0805">Transcription regulation</keyword>
<keyword evidence="4" id="KW-0804">Transcription</keyword>
<feature type="domain" description="WRKY" evidence="6">
    <location>
        <begin position="154"/>
        <end position="219"/>
    </location>
</feature>
<evidence type="ECO:0000256" key="2">
    <source>
        <dbReference type="ARBA" id="ARBA00023015"/>
    </source>
</evidence>
<evidence type="ECO:0000256" key="1">
    <source>
        <dbReference type="ARBA" id="ARBA00004123"/>
    </source>
</evidence>
<dbReference type="OMA" id="NRSATHH"/>
<evidence type="ECO:0000313" key="7">
    <source>
        <dbReference type="EMBL" id="AMO00450.1"/>
    </source>
</evidence>
<dbReference type="InterPro" id="IPR044810">
    <property type="entry name" value="WRKY_plant"/>
</dbReference>
<keyword evidence="3" id="KW-0238">DNA-binding</keyword>
<dbReference type="PROSITE" id="PS50811">
    <property type="entry name" value="WRKY"/>
    <property type="match status" value="1"/>
</dbReference>
<evidence type="ECO:0000256" key="3">
    <source>
        <dbReference type="ARBA" id="ARBA00023125"/>
    </source>
</evidence>
<dbReference type="SMART" id="SM00774">
    <property type="entry name" value="WRKY"/>
    <property type="match status" value="1"/>
</dbReference>
<proteinExistence type="evidence at transcript level"/>
<dbReference type="FunFam" id="2.20.25.80:FF:000001">
    <property type="entry name" value="WRKY transcription factor 33"/>
    <property type="match status" value="1"/>
</dbReference>
<name>A0A140H8T6_MANES</name>
<dbReference type="EMBL" id="KT827657">
    <property type="protein sequence ID" value="AMO00450.1"/>
    <property type="molecule type" value="mRNA"/>
</dbReference>
<dbReference type="GO" id="GO:0003700">
    <property type="term" value="F:DNA-binding transcription factor activity"/>
    <property type="evidence" value="ECO:0007669"/>
    <property type="project" value="InterPro"/>
</dbReference>
<protein>
    <submittedName>
        <fullName evidence="7">WRKY transcription factor 82</fullName>
    </submittedName>
</protein>
<dbReference type="GO" id="GO:0005634">
    <property type="term" value="C:nucleus"/>
    <property type="evidence" value="ECO:0007669"/>
    <property type="project" value="UniProtKB-SubCell"/>
</dbReference>
<comment type="subcellular location">
    <subcellularLocation>
        <location evidence="1">Nucleus</location>
    </subcellularLocation>
</comment>
<evidence type="ECO:0000256" key="5">
    <source>
        <dbReference type="ARBA" id="ARBA00023242"/>
    </source>
</evidence>
<reference evidence="7" key="1">
    <citation type="journal article" date="2016" name="Front. Plant Sci.">
        <title>Genome-Wide Identification and Expression Analysis of the WRKY Gene Family in Cassava.</title>
        <authorList>
            <person name="Wei Y."/>
            <person name="Shi H."/>
            <person name="Xia Z."/>
            <person name="Tie W."/>
            <person name="Ding Z."/>
            <person name="Yan Y."/>
            <person name="Wang W."/>
            <person name="Hu W."/>
            <person name="Li K."/>
        </authorList>
    </citation>
    <scope>NUCLEOTIDE SEQUENCE</scope>
</reference>
<dbReference type="AlphaFoldDB" id="A0A140H8T6"/>
<dbReference type="Pfam" id="PF03106">
    <property type="entry name" value="WRKY"/>
    <property type="match status" value="1"/>
</dbReference>
<dbReference type="PANTHER" id="PTHR31221:SF126">
    <property type="entry name" value="WRKY DOMAIN-CONTAINING PROTEIN"/>
    <property type="match status" value="1"/>
</dbReference>
<keyword evidence="5" id="KW-0539">Nucleus</keyword>
<sequence length="414" mass="45233">MDDNPPPQQPSSKTLVSSSIAHIDNFTDVDYTISSNDASENAIRGSIAQRRAAKFGFKAEKINTARFRTTSPLASPAEVGVRSPCITIPPGISPTALLDSPIMLPNSQEMEGIQKMATIGESMDRSRKMESCGVETSLASRAVREPRVVVQIESEIDILDDGYRWRKYGQKVVKGNPNPRSYYKCTSAGCSVRKHVERASHNLKYVITTYEGKHNHEVPAARNSNTMNSGGGSLSQITTNTQPALALARNTGPKPETQIQDFVPGFNRKPVFNNDYLRPSFAGNFSNGMKLGASTIYPLKYPTFQHTMPYGPFEINRSATHHSGSIASLVPDFPISLPSSINASVGLSLAGADFNYNGKPIGQSQALLSGQQMVKPKQEQRDDNLYDAEQSIIDHVNASPSSSSVYQRMRNFPS</sequence>
<dbReference type="InterPro" id="IPR036576">
    <property type="entry name" value="WRKY_dom_sf"/>
</dbReference>